<evidence type="ECO:0000256" key="1">
    <source>
        <dbReference type="ARBA" id="ARBA00004123"/>
    </source>
</evidence>
<keyword evidence="3 9" id="KW-0863">Zinc-finger</keyword>
<protein>
    <recommendedName>
        <fullName evidence="10">SBP-type domain-containing protein</fullName>
    </recommendedName>
</protein>
<reference evidence="11" key="1">
    <citation type="submission" date="2023-05" db="EMBL/GenBank/DDBJ databases">
        <authorList>
            <person name="Huff M."/>
        </authorList>
    </citation>
    <scope>NUCLEOTIDE SEQUENCE</scope>
</reference>
<keyword evidence="12" id="KW-1185">Reference proteome</keyword>
<evidence type="ECO:0000256" key="8">
    <source>
        <dbReference type="ARBA" id="ARBA00023242"/>
    </source>
</evidence>
<feature type="domain" description="SBP-type" evidence="10">
    <location>
        <begin position="131"/>
        <end position="201"/>
    </location>
</feature>
<sequence>MFRESLLLIEWNSKTATGSGWDCVEPIEITQQAGASLQEIARKKDMDIKFLWNGFEGGSSSRSPFVSAGSLPVSNKLDENFIGVEKISGSSGKSIISSELGKQKVHGLASSIPVSTTATKRWRASYQKMQNPSCQVEGYNLDLALAKDYHRHHRICENHSKSPKVIVAGMERRFHGLSKFDDKKRSCRRRLSDHNARRRRLQPKSIHFSSSERTSQNVLFDVLPISLSNRMGENICSSMLRQADNSLVGPSKTGGTYRRPCLPNHEIPSAVYSLHVESERLLSLQSTNPQFNGNTNPAIIHLYPVHVLPVYGLNFATNSAISVDLPSASSLLSIDNPWSSNRDESTSMKGLLHGNASVDNPNWPFVQSAAEEGPSASLVLSTNLNHSGSSFLKEFDLFKTPHDSR</sequence>
<evidence type="ECO:0000256" key="3">
    <source>
        <dbReference type="ARBA" id="ARBA00022771"/>
    </source>
</evidence>
<evidence type="ECO:0000313" key="12">
    <source>
        <dbReference type="Proteomes" id="UP000834106"/>
    </source>
</evidence>
<dbReference type="GO" id="GO:0005634">
    <property type="term" value="C:nucleus"/>
    <property type="evidence" value="ECO:0007669"/>
    <property type="project" value="UniProtKB-SubCell"/>
</dbReference>
<dbReference type="Proteomes" id="UP000834106">
    <property type="component" value="Chromosome 19"/>
</dbReference>
<dbReference type="Gene3D" id="4.10.1100.10">
    <property type="entry name" value="Transcription factor, SBP-box domain"/>
    <property type="match status" value="1"/>
</dbReference>
<keyword evidence="4" id="KW-0862">Zinc</keyword>
<keyword evidence="6" id="KW-0238">DNA-binding</keyword>
<keyword evidence="5" id="KW-0805">Transcription regulation</keyword>
<organism evidence="11 12">
    <name type="scientific">Fraxinus pennsylvanica</name>
    <dbReference type="NCBI Taxonomy" id="56036"/>
    <lineage>
        <taxon>Eukaryota</taxon>
        <taxon>Viridiplantae</taxon>
        <taxon>Streptophyta</taxon>
        <taxon>Embryophyta</taxon>
        <taxon>Tracheophyta</taxon>
        <taxon>Spermatophyta</taxon>
        <taxon>Magnoliopsida</taxon>
        <taxon>eudicotyledons</taxon>
        <taxon>Gunneridae</taxon>
        <taxon>Pentapetalae</taxon>
        <taxon>asterids</taxon>
        <taxon>lamiids</taxon>
        <taxon>Lamiales</taxon>
        <taxon>Oleaceae</taxon>
        <taxon>Oleeae</taxon>
        <taxon>Fraxinus</taxon>
    </lineage>
</organism>
<keyword evidence="2" id="KW-0479">Metal-binding</keyword>
<evidence type="ECO:0000256" key="5">
    <source>
        <dbReference type="ARBA" id="ARBA00023015"/>
    </source>
</evidence>
<evidence type="ECO:0000313" key="11">
    <source>
        <dbReference type="EMBL" id="CAI9783406.1"/>
    </source>
</evidence>
<evidence type="ECO:0000256" key="4">
    <source>
        <dbReference type="ARBA" id="ARBA00022833"/>
    </source>
</evidence>
<keyword evidence="8" id="KW-0539">Nucleus</keyword>
<accession>A0AAD2A8D4</accession>
<dbReference type="InterPro" id="IPR004333">
    <property type="entry name" value="SBP_dom"/>
</dbReference>
<dbReference type="PANTHER" id="PTHR31251">
    <property type="entry name" value="SQUAMOSA PROMOTER-BINDING-LIKE PROTEIN 4"/>
    <property type="match status" value="1"/>
</dbReference>
<evidence type="ECO:0000256" key="6">
    <source>
        <dbReference type="ARBA" id="ARBA00023125"/>
    </source>
</evidence>
<name>A0AAD2A8D4_9LAMI</name>
<dbReference type="Pfam" id="PF03110">
    <property type="entry name" value="SBP"/>
    <property type="match status" value="1"/>
</dbReference>
<keyword evidence="7" id="KW-0804">Transcription</keyword>
<evidence type="ECO:0000256" key="2">
    <source>
        <dbReference type="ARBA" id="ARBA00022723"/>
    </source>
</evidence>
<evidence type="ECO:0000256" key="7">
    <source>
        <dbReference type="ARBA" id="ARBA00023163"/>
    </source>
</evidence>
<proteinExistence type="predicted"/>
<evidence type="ECO:0000256" key="9">
    <source>
        <dbReference type="PROSITE-ProRule" id="PRU00470"/>
    </source>
</evidence>
<gene>
    <name evidence="11" type="ORF">FPE_LOCUS30836</name>
</gene>
<dbReference type="InterPro" id="IPR044817">
    <property type="entry name" value="SBP-like"/>
</dbReference>
<comment type="subcellular location">
    <subcellularLocation>
        <location evidence="1">Nucleus</location>
    </subcellularLocation>
</comment>
<dbReference type="GO" id="GO:0008270">
    <property type="term" value="F:zinc ion binding"/>
    <property type="evidence" value="ECO:0007669"/>
    <property type="project" value="UniProtKB-KW"/>
</dbReference>
<dbReference type="PROSITE" id="PS51141">
    <property type="entry name" value="ZF_SBP"/>
    <property type="match status" value="1"/>
</dbReference>
<dbReference type="AlphaFoldDB" id="A0AAD2A8D4"/>
<dbReference type="SUPFAM" id="SSF103612">
    <property type="entry name" value="SBT domain"/>
    <property type="match status" value="1"/>
</dbReference>
<dbReference type="GO" id="GO:0003677">
    <property type="term" value="F:DNA binding"/>
    <property type="evidence" value="ECO:0007669"/>
    <property type="project" value="UniProtKB-KW"/>
</dbReference>
<dbReference type="PANTHER" id="PTHR31251:SF74">
    <property type="entry name" value="SQUAMOSA PROMOTER-BINDING-LIKE PROTEIN 2"/>
    <property type="match status" value="1"/>
</dbReference>
<evidence type="ECO:0000259" key="10">
    <source>
        <dbReference type="PROSITE" id="PS51141"/>
    </source>
</evidence>
<dbReference type="EMBL" id="OU503054">
    <property type="protein sequence ID" value="CAI9783406.1"/>
    <property type="molecule type" value="Genomic_DNA"/>
</dbReference>
<dbReference type="InterPro" id="IPR036893">
    <property type="entry name" value="SBP_sf"/>
</dbReference>